<comment type="function">
    <text evidence="5">Induces bone resorption, acting probably through a signaling cascade which results in the secretion of factor(s) enhancing osteoclast formation and activity.</text>
</comment>
<keyword evidence="1 8" id="KW-0728">SH3 domain</keyword>
<evidence type="ECO:0000256" key="7">
    <source>
        <dbReference type="PROSITE-ProRule" id="PRU00191"/>
    </source>
</evidence>
<dbReference type="PANTHER" id="PTHR46037">
    <property type="entry name" value="PROTEIN ENHANCER OF SEVENLESS 2B"/>
    <property type="match status" value="1"/>
</dbReference>
<evidence type="ECO:0000256" key="2">
    <source>
        <dbReference type="ARBA" id="ARBA00022999"/>
    </source>
</evidence>
<gene>
    <name evidence="13" type="primary">grap2b</name>
</gene>
<reference evidence="12" key="1">
    <citation type="journal article" date="2016" name="Nat. Commun.">
        <title>The channel catfish genome sequence provides insights into the evolution of scale formation in teleosts.</title>
        <authorList>
            <person name="Liu Z."/>
            <person name="Liu S."/>
            <person name="Yao J."/>
            <person name="Bao L."/>
            <person name="Zhang J."/>
            <person name="Li Y."/>
            <person name="Jiang C."/>
            <person name="Sun L."/>
            <person name="Wang R."/>
            <person name="Zhang Y."/>
            <person name="Zhou T."/>
            <person name="Zeng Q."/>
            <person name="Fu Q."/>
            <person name="Gao S."/>
            <person name="Li N."/>
            <person name="Koren S."/>
            <person name="Jiang Y."/>
            <person name="Zimin A."/>
            <person name="Xu P."/>
            <person name="Phillippy A.M."/>
            <person name="Geng X."/>
            <person name="Song L."/>
            <person name="Sun F."/>
            <person name="Li C."/>
            <person name="Wang X."/>
            <person name="Chen A."/>
            <person name="Jin Y."/>
            <person name="Yuan Z."/>
            <person name="Yang Y."/>
            <person name="Tan S."/>
            <person name="Peatman E."/>
            <person name="Lu J."/>
            <person name="Qin Z."/>
            <person name="Dunham R."/>
            <person name="Li Z."/>
            <person name="Sonstegard T."/>
            <person name="Feng J."/>
            <person name="Danzmann R.G."/>
            <person name="Schroeder S."/>
            <person name="Scheffler B."/>
            <person name="Duke M.V."/>
            <person name="Ballard L."/>
            <person name="Kucuktas H."/>
            <person name="Kaltenboeck L."/>
            <person name="Liu H."/>
            <person name="Armbruster J."/>
            <person name="Xie Y."/>
            <person name="Kirby M.L."/>
            <person name="Tian Y."/>
            <person name="Flanagan M.E."/>
            <person name="Mu W."/>
            <person name="Waldbieser G.C."/>
        </authorList>
    </citation>
    <scope>NUCLEOTIDE SEQUENCE [LARGE SCALE GENOMIC DNA]</scope>
    <source>
        <strain evidence="12">SDA103</strain>
    </source>
</reference>
<dbReference type="PRINTS" id="PR00452">
    <property type="entry name" value="SH3DOMAIN"/>
</dbReference>
<dbReference type="PRINTS" id="PR00499">
    <property type="entry name" value="P67PHOX"/>
</dbReference>
<evidence type="ECO:0000313" key="12">
    <source>
        <dbReference type="Proteomes" id="UP000221080"/>
    </source>
</evidence>
<dbReference type="AlphaFoldDB" id="A0A2D0S560"/>
<accession>A0A2D0S560</accession>
<dbReference type="InterPro" id="IPR000980">
    <property type="entry name" value="SH2"/>
</dbReference>
<dbReference type="SUPFAM" id="SSF50044">
    <property type="entry name" value="SH3-domain"/>
    <property type="match status" value="2"/>
</dbReference>
<evidence type="ECO:0000259" key="11">
    <source>
        <dbReference type="PROSITE" id="PS50002"/>
    </source>
</evidence>
<evidence type="ECO:0000256" key="3">
    <source>
        <dbReference type="ARBA" id="ARBA00023043"/>
    </source>
</evidence>
<dbReference type="RefSeq" id="XP_017337571.1">
    <property type="nucleotide sequence ID" value="XM_017482082.3"/>
</dbReference>
<proteinExistence type="predicted"/>
<evidence type="ECO:0000256" key="6">
    <source>
        <dbReference type="ARBA" id="ARBA00040640"/>
    </source>
</evidence>
<dbReference type="FunFam" id="2.30.30.40:FF:000072">
    <property type="entry name" value="Unconventional Myosin IB"/>
    <property type="match status" value="1"/>
</dbReference>
<dbReference type="CTD" id="393651"/>
<keyword evidence="4" id="KW-0449">Lipoprotein</keyword>
<evidence type="ECO:0000313" key="13">
    <source>
        <dbReference type="RefSeq" id="XP_017337571.1"/>
    </source>
</evidence>
<dbReference type="InterPro" id="IPR043539">
    <property type="entry name" value="Grb2-like"/>
</dbReference>
<feature type="region of interest" description="Disordered" evidence="9">
    <location>
        <begin position="197"/>
        <end position="216"/>
    </location>
</feature>
<dbReference type="Pfam" id="PF00018">
    <property type="entry name" value="SH3_1"/>
    <property type="match status" value="1"/>
</dbReference>
<feature type="domain" description="SH3" evidence="11">
    <location>
        <begin position="1"/>
        <end position="56"/>
    </location>
</feature>
<keyword evidence="3" id="KW-0040">ANK repeat</keyword>
<name>A0A2D0S560_ICTPU</name>
<evidence type="ECO:0000256" key="5">
    <source>
        <dbReference type="ARBA" id="ARBA00037432"/>
    </source>
</evidence>
<feature type="region of interest" description="Disordered" evidence="9">
    <location>
        <begin position="230"/>
        <end position="253"/>
    </location>
</feature>
<dbReference type="Gene3D" id="2.30.30.40">
    <property type="entry name" value="SH3 Domains"/>
    <property type="match status" value="2"/>
</dbReference>
<sequence>MEAIGKFDFTATADDEMSFKKGDVIKVLGTKDNWFRAERHGLQGFVPRNYITLDIPSWYQEDMSRRASESALMPQPIGSFIIRGSQSSPGNFSISVRHEADVQHFKVLQDTRGQYYLWTEKFSSLNELVDYYTVNSISKQSSIRLLSEQLERRQKVEDMQSRPLPRPAEPLPTPHNHLNSASDPWPVHQERRNKIEKVQSRPLPCPAQPLPTPQRHLDTADSKLAALKCSERRHQSGPSGPPGPPPRPAEMLPPPQASLMKVKALYDFIAEEQDELNFSAGDIIEVVDQPESFWWVGQLRGRTGLFPTNYITPL</sequence>
<dbReference type="Proteomes" id="UP000221080">
    <property type="component" value="Chromosome 12"/>
</dbReference>
<dbReference type="KEGG" id="ipu:108273087"/>
<feature type="compositionally biased region" description="Pro residues" evidence="9">
    <location>
        <begin position="164"/>
        <end position="173"/>
    </location>
</feature>
<organism evidence="12 13">
    <name type="scientific">Ictalurus punctatus</name>
    <name type="common">Channel catfish</name>
    <name type="synonym">Silurus punctatus</name>
    <dbReference type="NCBI Taxonomy" id="7998"/>
    <lineage>
        <taxon>Eukaryota</taxon>
        <taxon>Metazoa</taxon>
        <taxon>Chordata</taxon>
        <taxon>Craniata</taxon>
        <taxon>Vertebrata</taxon>
        <taxon>Euteleostomi</taxon>
        <taxon>Actinopterygii</taxon>
        <taxon>Neopterygii</taxon>
        <taxon>Teleostei</taxon>
        <taxon>Ostariophysi</taxon>
        <taxon>Siluriformes</taxon>
        <taxon>Ictaluridae</taxon>
        <taxon>Ictalurus</taxon>
    </lineage>
</organism>
<dbReference type="PRINTS" id="PR00401">
    <property type="entry name" value="SH2DOMAIN"/>
</dbReference>
<evidence type="ECO:0000256" key="9">
    <source>
        <dbReference type="SAM" id="MobiDB-lite"/>
    </source>
</evidence>
<feature type="compositionally biased region" description="Pro residues" evidence="9">
    <location>
        <begin position="239"/>
        <end position="253"/>
    </location>
</feature>
<dbReference type="OrthoDB" id="10255964at2759"/>
<dbReference type="Pfam" id="PF14604">
    <property type="entry name" value="SH3_9"/>
    <property type="match status" value="1"/>
</dbReference>
<dbReference type="SMART" id="SM00252">
    <property type="entry name" value="SH2"/>
    <property type="match status" value="1"/>
</dbReference>
<dbReference type="InterPro" id="IPR036028">
    <property type="entry name" value="SH3-like_dom_sf"/>
</dbReference>
<evidence type="ECO:0000256" key="8">
    <source>
        <dbReference type="PROSITE-ProRule" id="PRU00192"/>
    </source>
</evidence>
<dbReference type="Gene3D" id="3.30.505.10">
    <property type="entry name" value="SH2 domain"/>
    <property type="match status" value="1"/>
</dbReference>
<dbReference type="SMART" id="SM00326">
    <property type="entry name" value="SH3"/>
    <property type="match status" value="2"/>
</dbReference>
<dbReference type="CDD" id="cd09941">
    <property type="entry name" value="SH2_Grb2_like"/>
    <property type="match status" value="1"/>
</dbReference>
<feature type="domain" description="SH2" evidence="10">
    <location>
        <begin position="58"/>
        <end position="149"/>
    </location>
</feature>
<dbReference type="SUPFAM" id="SSF55550">
    <property type="entry name" value="SH2 domain"/>
    <property type="match status" value="1"/>
</dbReference>
<dbReference type="GeneID" id="108273087"/>
<keyword evidence="2 7" id="KW-0727">SH2 domain</keyword>
<dbReference type="InterPro" id="IPR001452">
    <property type="entry name" value="SH3_domain"/>
</dbReference>
<feature type="compositionally biased region" description="Pro residues" evidence="9">
    <location>
        <begin position="203"/>
        <end position="212"/>
    </location>
</feature>
<dbReference type="PROSITE" id="PS50002">
    <property type="entry name" value="SH3"/>
    <property type="match status" value="2"/>
</dbReference>
<reference evidence="13" key="2">
    <citation type="submission" date="2025-08" db="UniProtKB">
        <authorList>
            <consortium name="RefSeq"/>
        </authorList>
    </citation>
    <scope>IDENTIFICATION</scope>
    <source>
        <tissue evidence="13">Blood</tissue>
    </source>
</reference>
<dbReference type="PROSITE" id="PS50001">
    <property type="entry name" value="SH2"/>
    <property type="match status" value="1"/>
</dbReference>
<feature type="region of interest" description="Disordered" evidence="9">
    <location>
        <begin position="154"/>
        <end position="186"/>
    </location>
</feature>
<evidence type="ECO:0000256" key="4">
    <source>
        <dbReference type="ARBA" id="ARBA00023288"/>
    </source>
</evidence>
<feature type="domain" description="SH3" evidence="11">
    <location>
        <begin position="257"/>
        <end position="314"/>
    </location>
</feature>
<dbReference type="InterPro" id="IPR036860">
    <property type="entry name" value="SH2_dom_sf"/>
</dbReference>
<keyword evidence="12" id="KW-1185">Reference proteome</keyword>
<dbReference type="Pfam" id="PF00017">
    <property type="entry name" value="SH2"/>
    <property type="match status" value="1"/>
</dbReference>
<evidence type="ECO:0000256" key="1">
    <source>
        <dbReference type="ARBA" id="ARBA00022443"/>
    </source>
</evidence>
<protein>
    <recommendedName>
        <fullName evidence="6">Osteoclast-stimulating factor 1</fullName>
    </recommendedName>
</protein>
<evidence type="ECO:0000259" key="10">
    <source>
        <dbReference type="PROSITE" id="PS50001"/>
    </source>
</evidence>